<dbReference type="Pfam" id="PF02397">
    <property type="entry name" value="Bac_transf"/>
    <property type="match status" value="1"/>
</dbReference>
<proteinExistence type="inferred from homology"/>
<dbReference type="AlphaFoldDB" id="A0A2H0VCJ4"/>
<dbReference type="GO" id="GO:0089702">
    <property type="term" value="F:undecaprenyl-phosphate glucose phosphotransferase activity"/>
    <property type="evidence" value="ECO:0007669"/>
    <property type="project" value="TreeGrafter"/>
</dbReference>
<feature type="transmembrane region" description="Helical" evidence="7">
    <location>
        <begin position="104"/>
        <end position="126"/>
    </location>
</feature>
<evidence type="ECO:0000313" key="9">
    <source>
        <dbReference type="EMBL" id="PIR96815.1"/>
    </source>
</evidence>
<feature type="transmembrane region" description="Helical" evidence="7">
    <location>
        <begin position="46"/>
        <end position="65"/>
    </location>
</feature>
<dbReference type="NCBIfam" id="TIGR03025">
    <property type="entry name" value="EPS_sugtrans"/>
    <property type="match status" value="1"/>
</dbReference>
<dbReference type="InterPro" id="IPR017475">
    <property type="entry name" value="EPS_sugar_tfrase"/>
</dbReference>
<dbReference type="Proteomes" id="UP000230557">
    <property type="component" value="Unassembled WGS sequence"/>
</dbReference>
<dbReference type="GO" id="GO:0016020">
    <property type="term" value="C:membrane"/>
    <property type="evidence" value="ECO:0007669"/>
    <property type="project" value="UniProtKB-SubCell"/>
</dbReference>
<comment type="similarity">
    <text evidence="2">Belongs to the bacterial sugar transferase family.</text>
</comment>
<comment type="subcellular location">
    <subcellularLocation>
        <location evidence="1">Membrane</location>
        <topology evidence="1">Multi-pass membrane protein</topology>
    </subcellularLocation>
</comment>
<organism evidence="9 10">
    <name type="scientific">Candidatus Doudnabacteria bacterium CG10_big_fil_rev_8_21_14_0_10_41_10</name>
    <dbReference type="NCBI Taxonomy" id="1974551"/>
    <lineage>
        <taxon>Bacteria</taxon>
        <taxon>Candidatus Doudnaibacteriota</taxon>
    </lineage>
</organism>
<evidence type="ECO:0000256" key="2">
    <source>
        <dbReference type="ARBA" id="ARBA00006464"/>
    </source>
</evidence>
<feature type="transmembrane region" description="Helical" evidence="7">
    <location>
        <begin position="12"/>
        <end position="34"/>
    </location>
</feature>
<keyword evidence="4 7" id="KW-0812">Transmembrane</keyword>
<accession>A0A2H0VCJ4</accession>
<evidence type="ECO:0000256" key="6">
    <source>
        <dbReference type="ARBA" id="ARBA00023136"/>
    </source>
</evidence>
<feature type="domain" description="Bacterial sugar transferase" evidence="8">
    <location>
        <begin position="268"/>
        <end position="450"/>
    </location>
</feature>
<dbReference type="InterPro" id="IPR003362">
    <property type="entry name" value="Bact_transf"/>
</dbReference>
<protein>
    <recommendedName>
        <fullName evidence="8">Bacterial sugar transferase domain-containing protein</fullName>
    </recommendedName>
</protein>
<keyword evidence="3" id="KW-0808">Transferase</keyword>
<reference evidence="10" key="1">
    <citation type="submission" date="2017-09" db="EMBL/GenBank/DDBJ databases">
        <title>Depth-based differentiation of microbial function through sediment-hosted aquifers and enrichment of novel symbionts in the deep terrestrial subsurface.</title>
        <authorList>
            <person name="Probst A.J."/>
            <person name="Ladd B."/>
            <person name="Jarett J.K."/>
            <person name="Geller-Mcgrath D.E."/>
            <person name="Sieber C.M.K."/>
            <person name="Emerson J.B."/>
            <person name="Anantharaman K."/>
            <person name="Thomas B.C."/>
            <person name="Malmstrom R."/>
            <person name="Stieglmeier M."/>
            <person name="Klingl A."/>
            <person name="Woyke T."/>
            <person name="Ryan C.M."/>
            <person name="Banfield J.F."/>
        </authorList>
    </citation>
    <scope>NUCLEOTIDE SEQUENCE [LARGE SCALE GENOMIC DNA]</scope>
</reference>
<gene>
    <name evidence="9" type="ORF">COT91_04660</name>
</gene>
<feature type="transmembrane region" description="Helical" evidence="7">
    <location>
        <begin position="77"/>
        <end position="98"/>
    </location>
</feature>
<evidence type="ECO:0000256" key="3">
    <source>
        <dbReference type="ARBA" id="ARBA00022679"/>
    </source>
</evidence>
<sequence length="455" mass="52500">MSDVLTQIKRLILYIGDILLFYLSLLIVLTIRYYNAFNIHSWQIHFWPFTVLFILWLVSFYISGLYDPKQTKNDINFYTLIFRTLIVVGVMGMVYFYIFSSRLFSIRPFLVYFLFVIIFSLLFVAWRRAYNQLTASEAFQNNVLFIGEGDEMQNLISELKAKPHLGYQVAEHILIDPKNENESGLNDLNLNKILVEKHINTVVTSLELHRLPEIVSQFYKNLFLGIRYFDLPAFYERLIGKIPVTTIGQIWFLENIAEGEKRFYEVTKRGSDVTIAIIMGILGLALTPFIALVIKIDSKGPVLFKQNRVGKAGYVFPAMKFRSMKVGAEINGAQWATPDDPRVTRVGKFLRKSRLDEIPQLINVLRGEMSLVGPRPERPEFVQELKQNIPFYDERHLIKPGLTGWAQVNFKYGASAGDSMEKLQYDLYYVKNRSTLLDLGILLKTINIVLTGKGQ</sequence>
<keyword evidence="5 7" id="KW-1133">Transmembrane helix</keyword>
<dbReference type="Pfam" id="PF13727">
    <property type="entry name" value="CoA_binding_3"/>
    <property type="match status" value="1"/>
</dbReference>
<evidence type="ECO:0000256" key="1">
    <source>
        <dbReference type="ARBA" id="ARBA00004141"/>
    </source>
</evidence>
<evidence type="ECO:0000313" key="10">
    <source>
        <dbReference type="Proteomes" id="UP000230557"/>
    </source>
</evidence>
<evidence type="ECO:0000256" key="7">
    <source>
        <dbReference type="SAM" id="Phobius"/>
    </source>
</evidence>
<dbReference type="GO" id="GO:0009242">
    <property type="term" value="P:colanic acid biosynthetic process"/>
    <property type="evidence" value="ECO:0007669"/>
    <property type="project" value="TreeGrafter"/>
</dbReference>
<feature type="transmembrane region" description="Helical" evidence="7">
    <location>
        <begin position="273"/>
        <end position="294"/>
    </location>
</feature>
<dbReference type="EMBL" id="PFAJ01000061">
    <property type="protein sequence ID" value="PIR96815.1"/>
    <property type="molecule type" value="Genomic_DNA"/>
</dbReference>
<name>A0A2H0VCJ4_9BACT</name>
<dbReference type="PANTHER" id="PTHR30576">
    <property type="entry name" value="COLANIC BIOSYNTHESIS UDP-GLUCOSE LIPID CARRIER TRANSFERASE"/>
    <property type="match status" value="1"/>
</dbReference>
<evidence type="ECO:0000256" key="5">
    <source>
        <dbReference type="ARBA" id="ARBA00022989"/>
    </source>
</evidence>
<evidence type="ECO:0000259" key="8">
    <source>
        <dbReference type="Pfam" id="PF02397"/>
    </source>
</evidence>
<evidence type="ECO:0000256" key="4">
    <source>
        <dbReference type="ARBA" id="ARBA00022692"/>
    </source>
</evidence>
<keyword evidence="6 7" id="KW-0472">Membrane</keyword>
<dbReference type="PANTHER" id="PTHR30576:SF21">
    <property type="entry name" value="UDP-GLUCOSE:UNDECAPRENYL-PHOSPHATE GLUCOSE-1-PHOSPHATE TRANSFERASE"/>
    <property type="match status" value="1"/>
</dbReference>
<comment type="caution">
    <text evidence="9">The sequence shown here is derived from an EMBL/GenBank/DDBJ whole genome shotgun (WGS) entry which is preliminary data.</text>
</comment>